<evidence type="ECO:0000256" key="2">
    <source>
        <dbReference type="ARBA" id="ARBA00022737"/>
    </source>
</evidence>
<dbReference type="InterPro" id="IPR003599">
    <property type="entry name" value="Ig_sub"/>
</dbReference>
<feature type="transmembrane region" description="Helical" evidence="8">
    <location>
        <begin position="3807"/>
        <end position="3828"/>
    </location>
</feature>
<keyword evidence="8" id="KW-0812">Transmembrane</keyword>
<dbReference type="Gene3D" id="2.160.20.110">
    <property type="match status" value="1"/>
</dbReference>
<gene>
    <name evidence="12" type="ORF">C1853_12695</name>
</gene>
<protein>
    <recommendedName>
        <fullName evidence="14">Fibronectin type III domain protein</fullName>
    </recommendedName>
</protein>
<feature type="chain" id="PRO_5044804107" description="Fibronectin type III domain protein" evidence="9">
    <location>
        <begin position="43"/>
        <end position="3834"/>
    </location>
</feature>
<dbReference type="Proteomes" id="UP000253915">
    <property type="component" value="Unassembled WGS sequence"/>
</dbReference>
<evidence type="ECO:0000256" key="3">
    <source>
        <dbReference type="ARBA" id="ARBA00023001"/>
    </source>
</evidence>
<reference evidence="12 13" key="1">
    <citation type="journal article" date="2018" name="Elife">
        <title>Discovery and characterization of a prevalent human gut bacterial enzyme sufficient for the inactivation of a family of plant toxins.</title>
        <authorList>
            <person name="Koppel N."/>
            <person name="Bisanz J.E."/>
            <person name="Pandelia M.E."/>
            <person name="Turnbaugh P.J."/>
            <person name="Balskus E.P."/>
        </authorList>
    </citation>
    <scope>NUCLEOTIDE SEQUENCE [LARGE SCALE GENOMIC DNA]</scope>
    <source>
        <strain evidence="12 13">16A</strain>
    </source>
</reference>
<dbReference type="InterPro" id="IPR003961">
    <property type="entry name" value="FN3_dom"/>
</dbReference>
<feature type="domain" description="Fibronectin type-III" evidence="11">
    <location>
        <begin position="1870"/>
        <end position="1964"/>
    </location>
</feature>
<feature type="domain" description="Fibronectin type-III" evidence="11">
    <location>
        <begin position="3109"/>
        <end position="3199"/>
    </location>
</feature>
<dbReference type="GO" id="GO:0016798">
    <property type="term" value="F:hydrolase activity, acting on glycosyl bonds"/>
    <property type="evidence" value="ECO:0007669"/>
    <property type="project" value="UniProtKB-KW"/>
</dbReference>
<feature type="domain" description="Fibronectin type-III" evidence="11">
    <location>
        <begin position="1442"/>
        <end position="1542"/>
    </location>
</feature>
<keyword evidence="5" id="KW-0378">Hydrolase</keyword>
<keyword evidence="6" id="KW-0624">Polysaccharide degradation</keyword>
<dbReference type="InterPro" id="IPR013783">
    <property type="entry name" value="Ig-like_fold"/>
</dbReference>
<evidence type="ECO:0000256" key="4">
    <source>
        <dbReference type="ARBA" id="ARBA00023277"/>
    </source>
</evidence>
<dbReference type="RefSeq" id="WP_114527025.1">
    <property type="nucleotide sequence ID" value="NZ_CABMOO010000021.1"/>
</dbReference>
<evidence type="ECO:0000259" key="10">
    <source>
        <dbReference type="PROSITE" id="PS50835"/>
    </source>
</evidence>
<dbReference type="InterPro" id="IPR036179">
    <property type="entry name" value="Ig-like_dom_sf"/>
</dbReference>
<keyword evidence="1 9" id="KW-0732">Signal</keyword>
<keyword evidence="2" id="KW-0677">Repeat</keyword>
<dbReference type="Pfam" id="PF03442">
    <property type="entry name" value="CBM_X2"/>
    <property type="match status" value="1"/>
</dbReference>
<keyword evidence="4" id="KW-0119">Carbohydrate metabolism</keyword>
<evidence type="ECO:0000256" key="5">
    <source>
        <dbReference type="ARBA" id="ARBA00023295"/>
    </source>
</evidence>
<feature type="domain" description="Ig-like" evidence="10">
    <location>
        <begin position="1548"/>
        <end position="1642"/>
    </location>
</feature>
<feature type="domain" description="Fibronectin type-III" evidence="11">
    <location>
        <begin position="1656"/>
        <end position="1756"/>
    </location>
</feature>
<proteinExistence type="predicted"/>
<sequence>MGQVLKREHGGRRAAFAALLTTGMLAALLALTGIAAPAPAYAADQLKGTGTADDPVLIYTTDDLIAWCDRLNAMGEVQERQQHARLMDHLVAPGPDGTVHGGAVTDDVIDEMNHPDLQAAELDGNGHAIELQLTSGEHGALFATGGQPGGTGTTKVKDLHFVGSTKHANVDRGDSAATLFETIGAEGDSSKDRQLKIEDCTNQASVFGDQASGGLIGSFFDNGTGSIVIERCANFGEIMSAEGHAGGIAGSIVQLGDTDRTGRVKYCTNDGLVKSMGGSFKSRFGHDGKSDNGSNDKLGGSAGGLVGYLSFTEGVGFGLGTSYNRGDIYSFSGIGYTGGLVGYLDTRYNSWFYVYSCYNKGSVQPNATTTQYAAGLFGHAVPTKIRNSLTVTESAPWGSVSDTTRNGTLISSGEFSRDYATDYLNDDMYTGSKKLSGVGEGKNVTVTFIDPTDGYTFEESVGWNKTKSLKTFSSKIEGYRFAYWTPDPPDEGGFWSNPPREFKSSDASDPGQRIYGGDVTLYAYYEPSVATVEFDLNKPDGTGYSCSTDPASAKKTIVKDEPVGALPTATCYNPNDKNDTRAFLGWATMKDGNDPNAEWISESSDNLYGYRDDETYTVTLYAQWAEASLPFEITRQPENCTVPALAEGVSHEASFDFYTTYSTSPSYGYWAKLQYRRDWKDEYKDVENLRLSAAPNQFFFDLESSKQAEGAYRIKIEYYEHGNTMGTLYTSSANIVMGVPQSEAKVTSVALSEYTIFNDDSGRDEVMATESYDIKFKITNDSLQTLVGDEAGGFRHRVWIEGGPSNTSPGDDMYLDNELSGTLKYQHLKEGQTYTLCVSRRFYHSNIDGSGYKGESEPYRVPFTVPYADSIPAEIGRVLVTEEPVVENGVVLHWPSSDSNVNVNAPFNLASNVKYQHAQPDDRQVFAQWQYYVGKSGWIDVPDELFAKDEQGNPIRGVAWKSDRKEARAYATLNAEAKLNGAYFRVKLSTPPAAVDTISEKSYKELNVTVPEPEITNVEVTNDTHVKAEWEWKDASGRTVPTEGYYVNIERKEDSDNWVEVDRNRVYGNTYEVTLDPQHTQQEHRVYVRADTDGLKGSSAKQDFATSGKVGISWENEYAMCYLPGDHKSSTISVDYDWADYNDGKHVVQYTWMLSKEKYVDTAFYDFVTTETDEVRFPEDFESPDQPWDPREAQWVWVQAIVMNLDDEGNPTYGISETMRTSATLPVVHNTTKPQNLDVKDIGSHSVTVSWDAPAEGFTREYEVDLAGHKRIVRAEEGKTHYEATIDDLGGSISYDGLYVSTADSRKAKSTIATAQYNDGERIKTLPTPRVGTWTAAANVSEADLGDELKLSAVYTPESGKFPNGDVEVQWYSWREGDKDWQPEGEKVRYKGDGQSHTATLSHTVTSADYGRQWKLGVKASSPDESVTGGSNVVTVAIAPPAPTDVTCDAPTPASIPVSWMPVADAEGYQIKCAKLDADGNPVSATTYSAAASSLTPDDTGKLRYEVPNLEPDTAYRVSVAAFAHGVTSDFVAAPDVTTLPTPTIDAPVFSQVPKSVQVEAGKDATFTAQAGVGDGGAISYAWQHKGVSEQEFTAVEPGDKYAIATDPATGVTTLTVKGVGAEQVGAFRCVATNSNSGQTVSAASAAAYLAVTPVKPTDLKSRATSPTTGEVTWKANGEVRRFVVRYSRVKFNGKDVVEPERSMVVTIPDDAAEGACQLDGLEPNSEYSVLIDAAPQGGFIASGSQVGTSFTTPLASGLETATVSPDKELVEPGETVTFKVTTNVDGMLPEQLEYRWQRNAFGEAWVDVEGEDGAKKELSVTAPEGGSVDGYRCIVTSTRTTIGENGKVVGIDQKSVTSSTGLLLTSVPVAQPVQLAAEPDIVSVHLSWASNDVRPVTYQVQYAEGPKPSENDWITVDNVGSSTSCDVEGLKANTVYSWRVQAVVRDELQSEWAQADTFTTLEEPSALATVSVTPRWGEAVAGTPGNIVYTAMTNLDGVETDETLSYLWQESATGDEWKDIEEFSGTAAKFATYNAPTVNTKPRSCLYRCVVTASKGGDALKTITSEPVGFRTTAKPPTSLLAQDITAATADLSWEGSLVDGLSYRVFWRASGVAEWASSADLTEAKYTLNGLMPATTYEWYVQVMDNSEPSACSATSLFVTQSLSPIPQLTRVVVGPVDQTPSATEKAKLTAYTNVDDMLSTGATMTYKWEKRDLGSNPDDPNAWTTLEGKTARVIELGEGAAGYVRCTVTYAPPTSVFTQPLANASVTSINEARVRVMPAAPSGLTVSNVDRTTAAIGWAQGASGVAFDLTYRAVGSSEWTSARIDSGNTLQLTDLKPDTVYEWAMRSVAYGDSGDSLCSDWVAGPLFTTLPEEIVFSRVGVTPSAKSVMVGTERTIKLTAKTDSNDPDNEQLTYQWQRLDGSDWVPVGGATDAELQVSTKGLSVGAHTYRCEATAKRGAKTKTLVSNESVVTVMPAAPTDLSVSDIHRLYPDDPNHTNVEATFHWAWDGAVGQQDEVQFELNYRKIAGDGASVEWKSVTFDYDESMAYVMSSLDDEDLTYQWRVRTVQNGVASPWSEVETFNTTLKERDNLDWVEVTPSDNLASATEAVTLKATTNVDGKVDPGTLAYAWEQCELTVDPRDKKTTWTTIANETADTITLPVDTNRYVRCKVTQTIDGVAGNPVDSNPARVRVEPKLPYDLSTSIYSNFSDNPGITLRWKCDDSRKTTDTVLGFDLSYRKVGASEWVEVPWKAGYHRGNGSYTLLPNYLEPDATYEWRVRTVLNDNIEGWKGGSHTEWVDGPRFTTPKVAATPMRAAAVIGNGRTLEFTAMPNTVVTNDSREKKYQWERKEGTSWVSVPDATSETLSIVANDATAAGTSRYRCKVSVGDAYNVYSSEVACTLAPAAPAGLAASGISSDGAELSWTWEKGGLSQADEFKVLYRESGARELTTATVAGNARELVLEGLKPETVYEWRVQAVQNGVESLPSFANLFVTASEHPALKLESVLVDPSDQAVEPNASATVKATTNLDGMVGEGELAYMWEKRALDSDLNDPHAWTKIVNETGSSVTLPVKTSGYVRCQVTYTADGSAPVASNEASVRVQPAGVPTGLEVKDIGDTTATFTWGGALPDGGSFTLLYRTAGADAWITVPKLTASPCTATDLAPNTKYEWRMCAVSADGVASAWVDGPAFTTTSPDGMLGSVVVAPERVDAVAGDSALVDDFLAKASGVGEGQSLAYQWQVQLAGTWTNLPGQTGERTHLSLANLEAGEYSLRCVVTATAPGGKSKTIESSEVTLALSPATPSGLDVREATRDTATLAWTWAGPGTVDSFNVRYREEGATDLDWVAVPAEKIDPASMTCTIEGLAPGTSYEWQVQAVQGGQVSKWAASGFVTQSGGSLKVARIWPPDVAVAADEQAKFAAFTNRGDADDVSYEWQYRSLGSPEDAWETIPNATGRILKLDANTTGYVRCVATQAPPSAGAAEVAGAAETPETPEVADVAEVAASNETLGMNEAPEANETNEPLAVTEADEAPETNEAPGTPEVAEVAETFAAPEPVVVVSNQARVRVTPSVPSSLAVGEVGFTDAALSWAAADVDGAAFSLAYRVAGSSEWTEITGLTVPACELDGLVQGASYEWRVQAVVGEGDDALASAWAYGESFTTQTMKAYQVTAGADGTWKPGQPGLAFAIDAPRDKFLSLAVDGAELALGTDYTVSDEGMTVTLSPDYLAKLAEGKHELTATFADGAASASFTVAPADPGPTPNPPSPTPPDPTPTPNPPTPNPPTPTPLPDSGGKALAPTGDPLTVALPLAGMLAAACAAAIALAAMRLRKRR</sequence>
<dbReference type="InterPro" id="IPR005102">
    <property type="entry name" value="Carbo-bd_X2"/>
</dbReference>
<dbReference type="InterPro" id="IPR007110">
    <property type="entry name" value="Ig-like_dom"/>
</dbReference>
<dbReference type="PROSITE" id="PS50835">
    <property type="entry name" value="IG_LIKE"/>
    <property type="match status" value="3"/>
</dbReference>
<dbReference type="SMART" id="SM00409">
    <property type="entry name" value="IG"/>
    <property type="match status" value="4"/>
</dbReference>
<dbReference type="InterPro" id="IPR014756">
    <property type="entry name" value="Ig_E-set"/>
</dbReference>
<name>A0ABD7GG94_EGGLN</name>
<feature type="domain" description="Ig-like" evidence="10">
    <location>
        <begin position="2809"/>
        <end position="2901"/>
    </location>
</feature>
<feature type="domain" description="Fibronectin type-III" evidence="11">
    <location>
        <begin position="3304"/>
        <end position="3400"/>
    </location>
</feature>
<feature type="domain" description="Fibronectin type-III" evidence="11">
    <location>
        <begin position="1014"/>
        <end position="1110"/>
    </location>
</feature>
<dbReference type="PROSITE" id="PS50853">
    <property type="entry name" value="FN3"/>
    <property type="match status" value="11"/>
</dbReference>
<evidence type="ECO:0000256" key="6">
    <source>
        <dbReference type="ARBA" id="ARBA00023326"/>
    </source>
</evidence>
<dbReference type="CDD" id="cd00063">
    <property type="entry name" value="FN3"/>
    <property type="match status" value="10"/>
</dbReference>
<feature type="domain" description="Fibronectin type-III" evidence="11">
    <location>
        <begin position="2283"/>
        <end position="2375"/>
    </location>
</feature>
<dbReference type="PANTHER" id="PTHR46708">
    <property type="entry name" value="TENASCIN"/>
    <property type="match status" value="1"/>
</dbReference>
<organism evidence="12 13">
    <name type="scientific">Eggerthella lenta</name>
    <name type="common">Eubacterium lentum</name>
    <dbReference type="NCBI Taxonomy" id="84112"/>
    <lineage>
        <taxon>Bacteria</taxon>
        <taxon>Bacillati</taxon>
        <taxon>Actinomycetota</taxon>
        <taxon>Coriobacteriia</taxon>
        <taxon>Eggerthellales</taxon>
        <taxon>Eggerthellaceae</taxon>
        <taxon>Eggerthella</taxon>
    </lineage>
</organism>
<feature type="domain" description="Fibronectin type-III" evidence="11">
    <location>
        <begin position="2077"/>
        <end position="2165"/>
    </location>
</feature>
<feature type="domain" description="Ig-like" evidence="10">
    <location>
        <begin position="1754"/>
        <end position="1844"/>
    </location>
</feature>
<dbReference type="SMART" id="SM00060">
    <property type="entry name" value="FN3"/>
    <property type="match status" value="12"/>
</dbReference>
<feature type="compositionally biased region" description="Pro residues" evidence="7">
    <location>
        <begin position="3758"/>
        <end position="3790"/>
    </location>
</feature>
<evidence type="ECO:0000256" key="1">
    <source>
        <dbReference type="ARBA" id="ARBA00022729"/>
    </source>
</evidence>
<dbReference type="Gene3D" id="2.60.40.10">
    <property type="entry name" value="Immunoglobulins"/>
    <property type="match status" value="15"/>
</dbReference>
<feature type="signal peptide" evidence="9">
    <location>
        <begin position="1"/>
        <end position="42"/>
    </location>
</feature>
<dbReference type="GO" id="GO:0030245">
    <property type="term" value="P:cellulose catabolic process"/>
    <property type="evidence" value="ECO:0007669"/>
    <property type="project" value="UniProtKB-KW"/>
</dbReference>
<keyword evidence="8" id="KW-0472">Membrane</keyword>
<evidence type="ECO:0000313" key="13">
    <source>
        <dbReference type="Proteomes" id="UP000253915"/>
    </source>
</evidence>
<feature type="region of interest" description="Disordered" evidence="7">
    <location>
        <begin position="3752"/>
        <end position="3804"/>
    </location>
</feature>
<dbReference type="EMBL" id="PPUQ01000022">
    <property type="protein sequence ID" value="RDC35513.1"/>
    <property type="molecule type" value="Genomic_DNA"/>
</dbReference>
<dbReference type="SUPFAM" id="SSF48726">
    <property type="entry name" value="Immunoglobulin"/>
    <property type="match status" value="1"/>
</dbReference>
<keyword evidence="5" id="KW-0326">Glycosidase</keyword>
<dbReference type="SUPFAM" id="SSF81296">
    <property type="entry name" value="E set domains"/>
    <property type="match status" value="1"/>
</dbReference>
<dbReference type="InterPro" id="IPR050991">
    <property type="entry name" value="ECM_Regulatory_Proteins"/>
</dbReference>
<dbReference type="SUPFAM" id="SSF49265">
    <property type="entry name" value="Fibronectin type III"/>
    <property type="match status" value="8"/>
</dbReference>
<dbReference type="Pfam" id="PF00041">
    <property type="entry name" value="fn3"/>
    <property type="match status" value="5"/>
</dbReference>
<keyword evidence="8" id="KW-1133">Transmembrane helix</keyword>
<dbReference type="InterPro" id="IPR013098">
    <property type="entry name" value="Ig_I-set"/>
</dbReference>
<feature type="domain" description="Fibronectin type-III" evidence="11">
    <location>
        <begin position="2699"/>
        <end position="2811"/>
    </location>
</feature>
<evidence type="ECO:0000256" key="8">
    <source>
        <dbReference type="SAM" id="Phobius"/>
    </source>
</evidence>
<evidence type="ECO:0000259" key="11">
    <source>
        <dbReference type="PROSITE" id="PS50853"/>
    </source>
</evidence>
<accession>A0ABD7GG94</accession>
<keyword evidence="3" id="KW-0136">Cellulose degradation</keyword>
<feature type="domain" description="Fibronectin type-III" evidence="11">
    <location>
        <begin position="3574"/>
        <end position="3666"/>
    </location>
</feature>
<dbReference type="InterPro" id="IPR036116">
    <property type="entry name" value="FN3_sf"/>
</dbReference>
<dbReference type="Pfam" id="PF07679">
    <property type="entry name" value="I-set"/>
    <property type="match status" value="1"/>
</dbReference>
<evidence type="ECO:0000256" key="9">
    <source>
        <dbReference type="SAM" id="SignalP"/>
    </source>
</evidence>
<comment type="caution">
    <text evidence="12">The sequence shown here is derived from an EMBL/GenBank/DDBJ whole genome shotgun (WGS) entry which is preliminary data.</text>
</comment>
<feature type="domain" description="Fibronectin type-III" evidence="11">
    <location>
        <begin position="2908"/>
        <end position="3000"/>
    </location>
</feature>
<evidence type="ECO:0000256" key="7">
    <source>
        <dbReference type="SAM" id="MobiDB-lite"/>
    </source>
</evidence>
<dbReference type="PANTHER" id="PTHR46708:SF2">
    <property type="entry name" value="FIBRONECTIN TYPE-III DOMAIN-CONTAINING PROTEIN"/>
    <property type="match status" value="1"/>
</dbReference>
<evidence type="ECO:0000313" key="12">
    <source>
        <dbReference type="EMBL" id="RDC35513.1"/>
    </source>
</evidence>
<evidence type="ECO:0008006" key="14">
    <source>
        <dbReference type="Google" id="ProtNLM"/>
    </source>
</evidence>